<evidence type="ECO:0000256" key="5">
    <source>
        <dbReference type="ARBA" id="ARBA00022692"/>
    </source>
</evidence>
<dbReference type="PANTHER" id="PTHR33908">
    <property type="entry name" value="MANNOSYLTRANSFERASE YKCB-RELATED"/>
    <property type="match status" value="1"/>
</dbReference>
<organism evidence="10 11">
    <name type="scientific">Candidatus Naiadarchaeum limnaeum</name>
    <dbReference type="NCBI Taxonomy" id="2756139"/>
    <lineage>
        <taxon>Archaea</taxon>
        <taxon>Candidatus Undinarchaeota</taxon>
        <taxon>Candidatus Undinarchaeia</taxon>
        <taxon>Candidatus Naiadarchaeales</taxon>
        <taxon>Candidatus Naiadarchaeaceae</taxon>
        <taxon>Candidatus Naiadarchaeum</taxon>
    </lineage>
</organism>
<dbReference type="GO" id="GO:0016763">
    <property type="term" value="F:pentosyltransferase activity"/>
    <property type="evidence" value="ECO:0007669"/>
    <property type="project" value="TreeGrafter"/>
</dbReference>
<evidence type="ECO:0000256" key="7">
    <source>
        <dbReference type="ARBA" id="ARBA00023136"/>
    </source>
</evidence>
<protein>
    <submittedName>
        <fullName evidence="10">Glycosyltransferase family 39 protein</fullName>
    </submittedName>
</protein>
<evidence type="ECO:0000256" key="2">
    <source>
        <dbReference type="ARBA" id="ARBA00022475"/>
    </source>
</evidence>
<sequence>MNEQNIRNKKFDFFLIVLFIISIAAFLIQAYFVSKVKYIGTDDMGHFSEAAENVLKGKGFSLDYINQYFFKFDSISHPEEFGFPGVSLILIPFILLFGKTAFAVKLPSLIIGVILFPILTYFLGKEFFNERIGFLAGISMIFYPTIFSINFGGWRDTMFAFFVVAGIYFFYRGLKTDSTKYFVLMGAFLGFSYLIRQATIAVFPAIILAYYLVNKKFSGETKGFRRNFQFRYPQTKSVVATHELISSRSKKFIYGLLFGAVIVSPWLIRNYLIFGDPFFTANIYVGWMVSYLGHYEEGFFSIWWYVTKPSPSYLISQTSQYPFYLFYIRRFFTNLFPQFADFIVLNVLAFVGIALASRQQITKRISRWAIFLISFSIFAFLFYKFAQVNSLVPQTTLLNTFFYMGLPSIPYIGILLTSFLFFRKDSKENTVFVLLWAAFALFSAVVWIFAIRYWLAIVPFLLIYSWFAIERFLHWLAEKTNKFDTEDAWRFLLIFLFVFILLSLPQTFGKFFDKNAEFPFKDDQDSQDVLSLSEKIKGITEKDDVIMGCRAGIFHFYTDRKYLELPSAPLKDVLILMKVYNVKYFTLLKCERRAIDVRLFEALYSGRTFSREDFEKGSKILVKDFEQRSTYNVEHPAIYKTSVYKITTNGTNLDVEEF</sequence>
<dbReference type="PANTHER" id="PTHR33908:SF11">
    <property type="entry name" value="MEMBRANE PROTEIN"/>
    <property type="match status" value="1"/>
</dbReference>
<evidence type="ECO:0000313" key="10">
    <source>
        <dbReference type="EMBL" id="HIK00985.1"/>
    </source>
</evidence>
<feature type="transmembrane region" description="Helical" evidence="8">
    <location>
        <begin position="104"/>
        <end position="122"/>
    </location>
</feature>
<evidence type="ECO:0000256" key="3">
    <source>
        <dbReference type="ARBA" id="ARBA00022676"/>
    </source>
</evidence>
<feature type="transmembrane region" description="Helical" evidence="8">
    <location>
        <begin position="488"/>
        <end position="508"/>
    </location>
</feature>
<feature type="transmembrane region" description="Helical" evidence="8">
    <location>
        <begin position="431"/>
        <end position="450"/>
    </location>
</feature>
<accession>A0A832UWE9</accession>
<keyword evidence="11" id="KW-1185">Reference proteome</keyword>
<feature type="transmembrane region" description="Helical" evidence="8">
    <location>
        <begin position="368"/>
        <end position="386"/>
    </location>
</feature>
<keyword evidence="5 8" id="KW-0812">Transmembrane</keyword>
<feature type="transmembrane region" description="Helical" evidence="8">
    <location>
        <begin position="158"/>
        <end position="174"/>
    </location>
</feature>
<keyword evidence="4" id="KW-0808">Transferase</keyword>
<feature type="transmembrane region" description="Helical" evidence="8">
    <location>
        <begin position="401"/>
        <end position="422"/>
    </location>
</feature>
<name>A0A832UWE9_9ARCH</name>
<dbReference type="EMBL" id="DVAB01000051">
    <property type="protein sequence ID" value="HIK00985.1"/>
    <property type="molecule type" value="Genomic_DNA"/>
</dbReference>
<dbReference type="GO" id="GO:0005886">
    <property type="term" value="C:plasma membrane"/>
    <property type="evidence" value="ECO:0007669"/>
    <property type="project" value="UniProtKB-SubCell"/>
</dbReference>
<feature type="transmembrane region" description="Helical" evidence="8">
    <location>
        <begin position="456"/>
        <end position="476"/>
    </location>
</feature>
<evidence type="ECO:0000256" key="1">
    <source>
        <dbReference type="ARBA" id="ARBA00004651"/>
    </source>
</evidence>
<keyword evidence="2" id="KW-1003">Cell membrane</keyword>
<evidence type="ECO:0000259" key="9">
    <source>
        <dbReference type="Pfam" id="PF13231"/>
    </source>
</evidence>
<keyword evidence="3" id="KW-0328">Glycosyltransferase</keyword>
<dbReference type="InterPro" id="IPR038731">
    <property type="entry name" value="RgtA/B/C-like"/>
</dbReference>
<dbReference type="InterPro" id="IPR050297">
    <property type="entry name" value="LipidA_mod_glycosyltrf_83"/>
</dbReference>
<dbReference type="Pfam" id="PF13231">
    <property type="entry name" value="PMT_2"/>
    <property type="match status" value="1"/>
</dbReference>
<evidence type="ECO:0000256" key="4">
    <source>
        <dbReference type="ARBA" id="ARBA00022679"/>
    </source>
</evidence>
<feature type="transmembrane region" description="Helical" evidence="8">
    <location>
        <begin position="12"/>
        <end position="32"/>
    </location>
</feature>
<feature type="transmembrane region" description="Helical" evidence="8">
    <location>
        <begin position="335"/>
        <end position="356"/>
    </location>
</feature>
<feature type="transmembrane region" description="Helical" evidence="8">
    <location>
        <begin position="81"/>
        <end position="97"/>
    </location>
</feature>
<feature type="transmembrane region" description="Helical" evidence="8">
    <location>
        <begin position="194"/>
        <end position="213"/>
    </location>
</feature>
<comment type="caution">
    <text evidence="10">The sequence shown here is derived from an EMBL/GenBank/DDBJ whole genome shotgun (WGS) entry which is preliminary data.</text>
</comment>
<proteinExistence type="predicted"/>
<evidence type="ECO:0000256" key="6">
    <source>
        <dbReference type="ARBA" id="ARBA00022989"/>
    </source>
</evidence>
<keyword evidence="7 8" id="KW-0472">Membrane</keyword>
<feature type="domain" description="Glycosyltransferase RgtA/B/C/D-like" evidence="9">
    <location>
        <begin position="84"/>
        <end position="214"/>
    </location>
</feature>
<feature type="transmembrane region" description="Helical" evidence="8">
    <location>
        <begin position="252"/>
        <end position="268"/>
    </location>
</feature>
<dbReference type="GO" id="GO:0008610">
    <property type="term" value="P:lipid biosynthetic process"/>
    <property type="evidence" value="ECO:0007669"/>
    <property type="project" value="UniProtKB-ARBA"/>
</dbReference>
<reference evidence="10 11" key="1">
    <citation type="journal article" name="Nat. Commun.">
        <title>Undinarchaeota illuminate DPANN phylogeny and the impact of gene transfer on archaeal evolution.</title>
        <authorList>
            <person name="Dombrowski N."/>
            <person name="Williams T.A."/>
            <person name="Sun J."/>
            <person name="Woodcroft B.J."/>
            <person name="Lee J.H."/>
            <person name="Minh B.Q."/>
            <person name="Rinke C."/>
            <person name="Spang A."/>
        </authorList>
    </citation>
    <scope>NUCLEOTIDE SEQUENCE [LARGE SCALE GENOMIC DNA]</scope>
    <source>
        <strain evidence="10">MAG_bin1129</strain>
    </source>
</reference>
<evidence type="ECO:0000313" key="11">
    <source>
        <dbReference type="Proteomes" id="UP000646946"/>
    </source>
</evidence>
<keyword evidence="6 8" id="KW-1133">Transmembrane helix</keyword>
<gene>
    <name evidence="10" type="ORF">H1016_05635</name>
</gene>
<evidence type="ECO:0000256" key="8">
    <source>
        <dbReference type="SAM" id="Phobius"/>
    </source>
</evidence>
<dbReference type="AlphaFoldDB" id="A0A832UWE9"/>
<feature type="transmembrane region" description="Helical" evidence="8">
    <location>
        <begin position="134"/>
        <end position="151"/>
    </location>
</feature>
<dbReference type="Proteomes" id="UP000646946">
    <property type="component" value="Unassembled WGS sequence"/>
</dbReference>
<comment type="subcellular location">
    <subcellularLocation>
        <location evidence="1">Cell membrane</location>
        <topology evidence="1">Multi-pass membrane protein</topology>
    </subcellularLocation>
</comment>